<dbReference type="EMBL" id="FUYC01000012">
    <property type="protein sequence ID" value="SKA90230.1"/>
    <property type="molecule type" value="Genomic_DNA"/>
</dbReference>
<dbReference type="InterPro" id="IPR030802">
    <property type="entry name" value="Permease_MalE"/>
</dbReference>
<name>A0A1T4XL06_9BACT</name>
<dbReference type="Pfam" id="PF02405">
    <property type="entry name" value="MlaE"/>
    <property type="match status" value="1"/>
</dbReference>
<keyword evidence="1" id="KW-0472">Membrane</keyword>
<proteinExistence type="predicted"/>
<feature type="transmembrane region" description="Helical" evidence="1">
    <location>
        <begin position="58"/>
        <end position="78"/>
    </location>
</feature>
<gene>
    <name evidence="2" type="ORF">SAMN02745704_02193</name>
</gene>
<sequence length="252" mass="26906">MRGLPNAGIAVDTRRSGFSVGMEGGNMEGRAAGEGAVNALTPLTLLGRHFLKIVDEMGAMFLFCLHAMRLIFSSLGQFPKIVRQVYFIGVKSITVIALIGLFTGMVMGMQLYFALSLFGADGFLGTGVALSMVRELAPVLTAIMVTGRAGSAMTAEIGVMRISEQIDALEIMGINSMSYLVSPKMAASIISFPILTCFFNLIALFGGWLTGVLLLGANEGVYFYRVQQSLEWSDISGGFIKALVFGIVVCTV</sequence>
<dbReference type="PANTHER" id="PTHR30188:SF4">
    <property type="entry name" value="PROTEIN TRIGALACTOSYLDIACYLGLYCEROL 1, CHLOROPLASTIC"/>
    <property type="match status" value="1"/>
</dbReference>
<evidence type="ECO:0000313" key="3">
    <source>
        <dbReference type="Proteomes" id="UP000190027"/>
    </source>
</evidence>
<keyword evidence="1" id="KW-0812">Transmembrane</keyword>
<reference evidence="2 3" key="1">
    <citation type="submission" date="2017-02" db="EMBL/GenBank/DDBJ databases">
        <authorList>
            <person name="Peterson S.W."/>
        </authorList>
    </citation>
    <scope>NUCLEOTIDE SEQUENCE [LARGE SCALE GENOMIC DNA]</scope>
    <source>
        <strain evidence="2 3">DSM 16080</strain>
    </source>
</reference>
<feature type="transmembrane region" description="Helical" evidence="1">
    <location>
        <begin position="84"/>
        <end position="104"/>
    </location>
</feature>
<dbReference type="Proteomes" id="UP000190027">
    <property type="component" value="Unassembled WGS sequence"/>
</dbReference>
<dbReference type="AlphaFoldDB" id="A0A1T4XL06"/>
<feature type="non-terminal residue" evidence="2">
    <location>
        <position position="252"/>
    </location>
</feature>
<keyword evidence="1" id="KW-1133">Transmembrane helix</keyword>
<dbReference type="PANTHER" id="PTHR30188">
    <property type="entry name" value="ABC TRANSPORTER PERMEASE PROTEIN-RELATED"/>
    <property type="match status" value="1"/>
</dbReference>
<evidence type="ECO:0000313" key="2">
    <source>
        <dbReference type="EMBL" id="SKA90230.1"/>
    </source>
</evidence>
<feature type="transmembrane region" description="Helical" evidence="1">
    <location>
        <begin position="185"/>
        <end position="215"/>
    </location>
</feature>
<dbReference type="GO" id="GO:0043190">
    <property type="term" value="C:ATP-binding cassette (ABC) transporter complex"/>
    <property type="evidence" value="ECO:0007669"/>
    <property type="project" value="InterPro"/>
</dbReference>
<accession>A0A1T4XL06</accession>
<evidence type="ECO:0000256" key="1">
    <source>
        <dbReference type="SAM" id="Phobius"/>
    </source>
</evidence>
<feature type="transmembrane region" description="Helical" evidence="1">
    <location>
        <begin position="111"/>
        <end position="133"/>
    </location>
</feature>
<dbReference type="GO" id="GO:0005548">
    <property type="term" value="F:phospholipid transporter activity"/>
    <property type="evidence" value="ECO:0007669"/>
    <property type="project" value="TreeGrafter"/>
</dbReference>
<protein>
    <submittedName>
        <fullName evidence="2">Phospholipid/cholesterol/gamma-HCH transport system permease protein</fullName>
    </submittedName>
</protein>
<organism evidence="2 3">
    <name type="scientific">Paucidesulfovibrio gracilis DSM 16080</name>
    <dbReference type="NCBI Taxonomy" id="1121449"/>
    <lineage>
        <taxon>Bacteria</taxon>
        <taxon>Pseudomonadati</taxon>
        <taxon>Thermodesulfobacteriota</taxon>
        <taxon>Desulfovibrionia</taxon>
        <taxon>Desulfovibrionales</taxon>
        <taxon>Desulfovibrionaceae</taxon>
        <taxon>Paucidesulfovibrio</taxon>
    </lineage>
</organism>
<keyword evidence="3" id="KW-1185">Reference proteome</keyword>
<dbReference type="STRING" id="1121449.SAMN02745704_02193"/>